<reference evidence="10 11" key="1">
    <citation type="journal article" date="2023" name="ISME J.">
        <title>Thermophilic Dehalococcoidia with unusual traits shed light on an unexpected past.</title>
        <authorList>
            <person name="Palmer M."/>
            <person name="Covington J.K."/>
            <person name="Zhou E.M."/>
            <person name="Thomas S.C."/>
            <person name="Habib N."/>
            <person name="Seymour C.O."/>
            <person name="Lai D."/>
            <person name="Johnston J."/>
            <person name="Hashimi A."/>
            <person name="Jiao J.Y."/>
            <person name="Muok A.R."/>
            <person name="Liu L."/>
            <person name="Xian W.D."/>
            <person name="Zhi X.Y."/>
            <person name="Li M.M."/>
            <person name="Silva L.P."/>
            <person name="Bowen B.P."/>
            <person name="Louie K."/>
            <person name="Briegel A."/>
            <person name="Pett-Ridge J."/>
            <person name="Weber P.K."/>
            <person name="Tocheva E.I."/>
            <person name="Woyke T."/>
            <person name="Northen T.R."/>
            <person name="Mayali X."/>
            <person name="Li W.J."/>
            <person name="Hedlund B.P."/>
        </authorList>
    </citation>
    <scope>NUCLEOTIDE SEQUENCE [LARGE SCALE GENOMIC DNA]</scope>
    <source>
        <strain evidence="10 11">YIM 72310</strain>
    </source>
</reference>
<evidence type="ECO:0000259" key="9">
    <source>
        <dbReference type="Pfam" id="PF02542"/>
    </source>
</evidence>
<dbReference type="PANTHER" id="PTHR43181">
    <property type="entry name" value="2-C-METHYL-D-ERYTHRITOL 2,4-CYCLODIPHOSPHATE SYNTHASE, CHLOROPLASTIC"/>
    <property type="match status" value="1"/>
</dbReference>
<dbReference type="EMBL" id="CP115149">
    <property type="protein sequence ID" value="WBL35358.1"/>
    <property type="molecule type" value="Genomic_DNA"/>
</dbReference>
<dbReference type="SUPFAM" id="SSF69765">
    <property type="entry name" value="IpsF-like"/>
    <property type="match status" value="1"/>
</dbReference>
<keyword evidence="6 7" id="KW-0456">Lyase</keyword>
<comment type="similarity">
    <text evidence="7 8">Belongs to the IspF family.</text>
</comment>
<dbReference type="Gene3D" id="3.30.1330.50">
    <property type="entry name" value="2-C-methyl-D-erythritol 2,4-cyclodiphosphate synthase"/>
    <property type="match status" value="1"/>
</dbReference>
<evidence type="ECO:0000256" key="2">
    <source>
        <dbReference type="ARBA" id="ARBA00004709"/>
    </source>
</evidence>
<feature type="binding site" evidence="7">
    <location>
        <begin position="60"/>
        <end position="62"/>
    </location>
    <ligand>
        <name>4-CDP-2-C-methyl-D-erythritol 2-phosphate</name>
        <dbReference type="ChEBI" id="CHEBI:57919"/>
    </ligand>
</feature>
<dbReference type="InterPro" id="IPR003526">
    <property type="entry name" value="MECDP_synthase"/>
</dbReference>
<name>A0ABY7M6U8_9CHLR</name>
<evidence type="ECO:0000256" key="3">
    <source>
        <dbReference type="ARBA" id="ARBA00012579"/>
    </source>
</evidence>
<dbReference type="NCBIfam" id="TIGR00151">
    <property type="entry name" value="ispF"/>
    <property type="match status" value="1"/>
</dbReference>
<dbReference type="InterPro" id="IPR036571">
    <property type="entry name" value="MECDP_synthase_sf"/>
</dbReference>
<keyword evidence="4 7" id="KW-0479">Metal-binding</keyword>
<dbReference type="RefSeq" id="WP_270055885.1">
    <property type="nucleotide sequence ID" value="NZ_CP115149.1"/>
</dbReference>
<gene>
    <name evidence="7 10" type="primary">ispF</name>
    <name evidence="10" type="ORF">O0235_11280</name>
</gene>
<evidence type="ECO:0000313" key="10">
    <source>
        <dbReference type="EMBL" id="WBL35358.1"/>
    </source>
</evidence>
<dbReference type="HAMAP" id="MF_00107">
    <property type="entry name" value="IspF"/>
    <property type="match status" value="1"/>
</dbReference>
<feature type="binding site" evidence="7">
    <location>
        <position position="46"/>
    </location>
    <ligand>
        <name>a divalent metal cation</name>
        <dbReference type="ChEBI" id="CHEBI:60240"/>
    </ligand>
</feature>
<evidence type="ECO:0000256" key="1">
    <source>
        <dbReference type="ARBA" id="ARBA00000200"/>
    </source>
</evidence>
<comment type="pathway">
    <text evidence="2 7">Isoprenoid biosynthesis; isopentenyl diphosphate biosynthesis via DXP pathway; isopentenyl diphosphate from 1-deoxy-D-xylulose 5-phosphate: step 4/6.</text>
</comment>
<dbReference type="Pfam" id="PF02542">
    <property type="entry name" value="YgbB"/>
    <property type="match status" value="1"/>
</dbReference>
<evidence type="ECO:0000313" key="11">
    <source>
        <dbReference type="Proteomes" id="UP001212803"/>
    </source>
</evidence>
<feature type="binding site" evidence="7">
    <location>
        <begin position="12"/>
        <end position="14"/>
    </location>
    <ligand>
        <name>4-CDP-2-C-methyl-D-erythritol 2-phosphate</name>
        <dbReference type="ChEBI" id="CHEBI:57919"/>
    </ligand>
</feature>
<feature type="domain" description="2-C-methyl-D-erythritol 2,4-cyclodiphosphate synthase" evidence="9">
    <location>
        <begin position="5"/>
        <end position="158"/>
    </location>
</feature>
<evidence type="ECO:0000256" key="4">
    <source>
        <dbReference type="ARBA" id="ARBA00022723"/>
    </source>
</evidence>
<feature type="binding site" evidence="7">
    <location>
        <position position="14"/>
    </location>
    <ligand>
        <name>a divalent metal cation</name>
        <dbReference type="ChEBI" id="CHEBI:60240"/>
    </ligand>
</feature>
<accession>A0ABY7M6U8</accession>
<comment type="cofactor">
    <cofactor evidence="7">
        <name>a divalent metal cation</name>
        <dbReference type="ChEBI" id="CHEBI:60240"/>
    </cofactor>
    <text evidence="7">Binds 1 divalent metal cation per subunit.</text>
</comment>
<dbReference type="InterPro" id="IPR020555">
    <property type="entry name" value="MECDP_synthase_CS"/>
</dbReference>
<protein>
    <recommendedName>
        <fullName evidence="3 7">2-C-methyl-D-erythritol 2,4-cyclodiphosphate synthase</fullName>
        <shortName evidence="7">MECDP-synthase</shortName>
        <shortName evidence="7">MECPP-synthase</shortName>
        <shortName evidence="7">MECPS</shortName>
        <ecNumber evidence="3 7">4.6.1.12</ecNumber>
    </recommendedName>
</protein>
<dbReference type="PROSITE" id="PS01350">
    <property type="entry name" value="ISPF"/>
    <property type="match status" value="1"/>
</dbReference>
<feature type="site" description="Transition state stabilizer" evidence="7">
    <location>
        <position position="38"/>
    </location>
</feature>
<evidence type="ECO:0000256" key="8">
    <source>
        <dbReference type="RuleBase" id="RU004395"/>
    </source>
</evidence>
<dbReference type="CDD" id="cd00554">
    <property type="entry name" value="MECDP_synthase"/>
    <property type="match status" value="1"/>
</dbReference>
<feature type="site" description="Transition state stabilizer" evidence="7">
    <location>
        <position position="137"/>
    </location>
</feature>
<dbReference type="PANTHER" id="PTHR43181:SF1">
    <property type="entry name" value="2-C-METHYL-D-ERYTHRITOL 2,4-CYCLODIPHOSPHATE SYNTHASE, CHLOROPLASTIC"/>
    <property type="match status" value="1"/>
</dbReference>
<keyword evidence="5 7" id="KW-0414">Isoprene biosynthesis</keyword>
<evidence type="ECO:0000256" key="5">
    <source>
        <dbReference type="ARBA" id="ARBA00023229"/>
    </source>
</evidence>
<evidence type="ECO:0000256" key="6">
    <source>
        <dbReference type="ARBA" id="ARBA00023239"/>
    </source>
</evidence>
<dbReference type="Proteomes" id="UP001212803">
    <property type="component" value="Chromosome"/>
</dbReference>
<feature type="binding site" evidence="7">
    <location>
        <begin position="38"/>
        <end position="39"/>
    </location>
    <ligand>
        <name>4-CDP-2-C-methyl-D-erythritol 2-phosphate</name>
        <dbReference type="ChEBI" id="CHEBI:57919"/>
    </ligand>
</feature>
<organism evidence="10 11">
    <name type="scientific">Tepidiforma flava</name>
    <dbReference type="NCBI Taxonomy" id="3004094"/>
    <lineage>
        <taxon>Bacteria</taxon>
        <taxon>Bacillati</taxon>
        <taxon>Chloroflexota</taxon>
        <taxon>Tepidiformia</taxon>
        <taxon>Tepidiformales</taxon>
        <taxon>Tepidiformaceae</taxon>
        <taxon>Tepidiforma</taxon>
    </lineage>
</organism>
<keyword evidence="11" id="KW-1185">Reference proteome</keyword>
<comment type="catalytic activity">
    <reaction evidence="1 7 8">
        <text>4-CDP-2-C-methyl-D-erythritol 2-phosphate = 2-C-methyl-D-erythritol 2,4-cyclic diphosphate + CMP</text>
        <dbReference type="Rhea" id="RHEA:23864"/>
        <dbReference type="ChEBI" id="CHEBI:57919"/>
        <dbReference type="ChEBI" id="CHEBI:58483"/>
        <dbReference type="ChEBI" id="CHEBI:60377"/>
        <dbReference type="EC" id="4.6.1.12"/>
    </reaction>
</comment>
<dbReference type="GO" id="GO:0008685">
    <property type="term" value="F:2-C-methyl-D-erythritol 2,4-cyclodiphosphate synthase activity"/>
    <property type="evidence" value="ECO:0007669"/>
    <property type="project" value="UniProtKB-EC"/>
</dbReference>
<feature type="binding site" evidence="7">
    <location>
        <position position="12"/>
    </location>
    <ligand>
        <name>a divalent metal cation</name>
        <dbReference type="ChEBI" id="CHEBI:60240"/>
    </ligand>
</feature>
<evidence type="ECO:0000256" key="7">
    <source>
        <dbReference type="HAMAP-Rule" id="MF_00107"/>
    </source>
</evidence>
<feature type="binding site" evidence="7">
    <location>
        <position position="146"/>
    </location>
    <ligand>
        <name>4-CDP-2-C-methyl-D-erythritol 2-phosphate</name>
        <dbReference type="ChEBI" id="CHEBI:57919"/>
    </ligand>
</feature>
<comment type="subunit">
    <text evidence="7">Homotrimer.</text>
</comment>
<sequence>MSALFRVGIGEDLHPVDDSRHLILGGVIIEEGPGLRGHSDADVLLHAITDAVLGAAALGDIGQHFPPGDPRYAHADSADFLRTALRLARDAGWHPGNIDAVIRAERPRLEPYIPHIRERIAAIAGLDPAAVSVKAKTGEGLDAVGRGEAMAAVAVVLLYR</sequence>
<proteinExistence type="inferred from homology"/>
<comment type="caution">
    <text evidence="7">Lacks conserved residue(s) required for the propagation of feature annotation.</text>
</comment>
<dbReference type="EC" id="4.6.1.12" evidence="3 7"/>
<comment type="function">
    <text evidence="7">Involved in the biosynthesis of isopentenyl diphosphate (IPP) and dimethylallyl diphosphate (DMAPP), two major building blocks of isoprenoid compounds. Catalyzes the conversion of 4-diphosphocytidyl-2-C-methyl-D-erythritol 2-phosphate (CDP-ME2P) to 2-C-methyl-D-erythritol 2,4-cyclodiphosphate (ME-CPP) with a corresponding release of cytidine 5-monophosphate (CMP).</text>
</comment>